<proteinExistence type="predicted"/>
<dbReference type="Pfam" id="PF02811">
    <property type="entry name" value="PHP"/>
    <property type="match status" value="1"/>
</dbReference>
<dbReference type="GO" id="GO:0006260">
    <property type="term" value="P:DNA replication"/>
    <property type="evidence" value="ECO:0007669"/>
    <property type="project" value="UniProtKB-KW"/>
</dbReference>
<dbReference type="Pfam" id="PF01336">
    <property type="entry name" value="tRNA_anti-codon"/>
    <property type="match status" value="1"/>
</dbReference>
<dbReference type="Proteomes" id="UP000650524">
    <property type="component" value="Unassembled WGS sequence"/>
</dbReference>
<dbReference type="NCBIfam" id="TIGR00594">
    <property type="entry name" value="polc"/>
    <property type="match status" value="1"/>
</dbReference>
<evidence type="ECO:0000256" key="8">
    <source>
        <dbReference type="ARBA" id="ARBA00049244"/>
    </source>
</evidence>
<evidence type="ECO:0000256" key="7">
    <source>
        <dbReference type="ARBA" id="ARBA00022932"/>
    </source>
</evidence>
<sequence length="1154" mass="128118">MTDSPFVHLHVHTEYSLLDGAIRIDRMLDKVRALGMDSVAITDHGNMFGVVQFYDQAVKAGIKPIIGCEIYVAPGDRRDRSPSPGGGPTAHHLTLLVMNEEGYKNLSSLVTLGHLEGFYYRPRVDMDLLRKHNSGLIALSGCLKGPVPYLANTGQIESAREKAEEMTSIFDHDRFYLEVQANKLPDQKRVNRALREISNDLSIPLIGTNDCHYLNKEDAEAHDVLLCIQTGKSVDDEKRLRFSSDEFYFKSRPEMEEALKGYEDALDNTVGVAGLCEYEMSFGQYKFPMFQVPKDRSLNDMLTSDAEKGLVRRLAEKEEEEGPLSEEVKAEYRERLDFELSVILKMDFAGYFLIVADFIEYAFRNDIAVGPGRGSAAGSLVAYCLNITNIDPIRYGLLFERFLNPARISMPDIDIDFCVNGRDQVIQYVAEKYGRDNVSQIITFGTMKARGVIRDVGRSLNIPLGEVDRIAKLVPEGPGVKLDQAIREEPELRALEEDEGPGKRLLKISRILEGLARHASTHACGVVIADRPLVEYLPLYAGSKGEVMAQFTMEKIEQLGLIKFDFLGLKTLTVIKEAVRLIEKTTNKRIDPGKIPLNDAASYQLCSDGKTTGVFQLESSGMKDLLRRLKPEVFEDVVALMALYRPGPLGSNMIDDFIDGKHGKGKINYFLPQLEPILRETYGVILYQEQVMKIAQVLAKYTMGEADELRKAVGKKKPELMAKHSAKFVDGSTANGVEPTMARKLFGLIDKFGGYGFNKSHSAAYAMIAYQTAYLKVHYPVQFMAALLTQDMGNQDKTIKNIAECRVMGLEILPPDVNESQADFSVVEGKIRFGLAAVKNVGLKAVELVIEERDSHGAFGDLLDFCRRINGSKVNRRVLEGLIQCGAFDFTGAYRSRLFAGLDDALRICGANHDPNQLNMFGPLSFGNGESGGLLELPEIAEWSEREILRREKEALGFYITGHPLASFYDEIERFTTCLVNDLPAQKDKSQVKIAGVVESLKIKRTKRGDKMAVIHLEDLTGSTEVVIFPDLFAAVSPLLKGDEPLLITGGAEIGDSAAKILAKEIETLSSLKLNSVKAILLTLESGGPSKEVLEDLRDIVFKYPGECKLIFKVGVPGGEEVMVSAHGRFNVIPCNELLAEVDGLLGHRVWELF</sequence>
<dbReference type="NCBIfam" id="NF005298">
    <property type="entry name" value="PRK06826.1"/>
    <property type="match status" value="1"/>
</dbReference>
<evidence type="ECO:0000256" key="6">
    <source>
        <dbReference type="ARBA" id="ARBA00022705"/>
    </source>
</evidence>
<evidence type="ECO:0000256" key="3">
    <source>
        <dbReference type="ARBA" id="ARBA00019114"/>
    </source>
</evidence>
<keyword evidence="4 10" id="KW-0808">Transferase</keyword>
<comment type="catalytic activity">
    <reaction evidence="8">
        <text>DNA(n) + a 2'-deoxyribonucleoside 5'-triphosphate = DNA(n+1) + diphosphate</text>
        <dbReference type="Rhea" id="RHEA:22508"/>
        <dbReference type="Rhea" id="RHEA-COMP:17339"/>
        <dbReference type="Rhea" id="RHEA-COMP:17340"/>
        <dbReference type="ChEBI" id="CHEBI:33019"/>
        <dbReference type="ChEBI" id="CHEBI:61560"/>
        <dbReference type="ChEBI" id="CHEBI:173112"/>
        <dbReference type="EC" id="2.7.7.7"/>
    </reaction>
</comment>
<evidence type="ECO:0000256" key="2">
    <source>
        <dbReference type="ARBA" id="ARBA00012417"/>
    </source>
</evidence>
<keyword evidence="7" id="KW-0239">DNA-directed DNA polymerase</keyword>
<dbReference type="InterPro" id="IPR040982">
    <property type="entry name" value="DNA_pol3_finger"/>
</dbReference>
<evidence type="ECO:0000313" key="10">
    <source>
        <dbReference type="EMBL" id="MBC8179303.1"/>
    </source>
</evidence>
<evidence type="ECO:0000256" key="4">
    <source>
        <dbReference type="ARBA" id="ARBA00022679"/>
    </source>
</evidence>
<comment type="subcellular location">
    <subcellularLocation>
        <location evidence="1">Cytoplasm</location>
    </subcellularLocation>
</comment>
<dbReference type="NCBIfam" id="NF004226">
    <property type="entry name" value="PRK05673.1"/>
    <property type="match status" value="1"/>
</dbReference>
<dbReference type="InterPro" id="IPR016195">
    <property type="entry name" value="Pol/histidinol_Pase-like"/>
</dbReference>
<dbReference type="InterPro" id="IPR041931">
    <property type="entry name" value="DNA_pol3_alpha_thumb_dom"/>
</dbReference>
<keyword evidence="6" id="KW-0235">DNA replication</keyword>
<dbReference type="InterPro" id="IPR004013">
    <property type="entry name" value="PHP_dom"/>
</dbReference>
<keyword evidence="5 10" id="KW-0548">Nucleotidyltransferase</keyword>
<dbReference type="Pfam" id="PF17657">
    <property type="entry name" value="DNA_pol3_finger"/>
    <property type="match status" value="1"/>
</dbReference>
<dbReference type="GO" id="GO:0003676">
    <property type="term" value="F:nucleic acid binding"/>
    <property type="evidence" value="ECO:0007669"/>
    <property type="project" value="InterPro"/>
</dbReference>
<name>A0A8J6TAI2_9DELT</name>
<dbReference type="GO" id="GO:0003887">
    <property type="term" value="F:DNA-directed DNA polymerase activity"/>
    <property type="evidence" value="ECO:0007669"/>
    <property type="project" value="UniProtKB-KW"/>
</dbReference>
<organism evidence="10 11">
    <name type="scientific">Candidatus Desulfacyla euxinica</name>
    <dbReference type="NCBI Taxonomy" id="2841693"/>
    <lineage>
        <taxon>Bacteria</taxon>
        <taxon>Deltaproteobacteria</taxon>
        <taxon>Candidatus Desulfacyla</taxon>
    </lineage>
</organism>
<reference evidence="10 11" key="1">
    <citation type="submission" date="2020-08" db="EMBL/GenBank/DDBJ databases">
        <title>Bridging the membrane lipid divide: bacteria of the FCB group superphylum have the potential to synthesize archaeal ether lipids.</title>
        <authorList>
            <person name="Villanueva L."/>
            <person name="Von Meijenfeldt F.A.B."/>
            <person name="Westbye A.B."/>
            <person name="Yadav S."/>
            <person name="Hopmans E.C."/>
            <person name="Dutilh B.E."/>
            <person name="Sinninghe Damste J.S."/>
        </authorList>
    </citation>
    <scope>NUCLEOTIDE SEQUENCE [LARGE SCALE GENOMIC DNA]</scope>
    <source>
        <strain evidence="10">NIOZ-UU27</strain>
    </source>
</reference>
<dbReference type="CDD" id="cd12113">
    <property type="entry name" value="PHP_PolIIIA_DnaE3"/>
    <property type="match status" value="1"/>
</dbReference>
<comment type="caution">
    <text evidence="10">The sequence shown here is derived from an EMBL/GenBank/DDBJ whole genome shotgun (WGS) entry which is preliminary data.</text>
</comment>
<dbReference type="EC" id="2.7.7.7" evidence="2"/>
<feature type="domain" description="Polymerase/histidinol phosphatase N-terminal" evidence="9">
    <location>
        <begin position="7"/>
        <end position="74"/>
    </location>
</feature>
<dbReference type="Gene3D" id="1.10.150.870">
    <property type="match status" value="1"/>
</dbReference>
<dbReference type="InterPro" id="IPR029460">
    <property type="entry name" value="DNAPol_HHH"/>
</dbReference>
<dbReference type="GO" id="GO:0005737">
    <property type="term" value="C:cytoplasm"/>
    <property type="evidence" value="ECO:0007669"/>
    <property type="project" value="UniProtKB-SubCell"/>
</dbReference>
<dbReference type="PANTHER" id="PTHR32294">
    <property type="entry name" value="DNA POLYMERASE III SUBUNIT ALPHA"/>
    <property type="match status" value="1"/>
</dbReference>
<dbReference type="Pfam" id="PF07733">
    <property type="entry name" value="DNA_pol3_alpha"/>
    <property type="match status" value="1"/>
</dbReference>
<dbReference type="PANTHER" id="PTHR32294:SF0">
    <property type="entry name" value="DNA POLYMERASE III SUBUNIT ALPHA"/>
    <property type="match status" value="1"/>
</dbReference>
<dbReference type="Pfam" id="PF14579">
    <property type="entry name" value="HHH_6"/>
    <property type="match status" value="1"/>
</dbReference>
<dbReference type="InterPro" id="IPR011708">
    <property type="entry name" value="DNA_pol3_alpha_NTPase_dom"/>
</dbReference>
<dbReference type="EMBL" id="JACNJD010000371">
    <property type="protein sequence ID" value="MBC8179303.1"/>
    <property type="molecule type" value="Genomic_DNA"/>
</dbReference>
<dbReference type="SMART" id="SM00481">
    <property type="entry name" value="POLIIIAc"/>
    <property type="match status" value="1"/>
</dbReference>
<dbReference type="InterPro" id="IPR004365">
    <property type="entry name" value="NA-bd_OB_tRNA"/>
</dbReference>
<evidence type="ECO:0000313" key="11">
    <source>
        <dbReference type="Proteomes" id="UP000650524"/>
    </source>
</evidence>
<accession>A0A8J6TAI2</accession>
<evidence type="ECO:0000256" key="5">
    <source>
        <dbReference type="ARBA" id="ARBA00022695"/>
    </source>
</evidence>
<dbReference type="CDD" id="cd04485">
    <property type="entry name" value="DnaE_OBF"/>
    <property type="match status" value="1"/>
</dbReference>
<dbReference type="InterPro" id="IPR003141">
    <property type="entry name" value="Pol/His_phosphatase_N"/>
</dbReference>
<dbReference type="GO" id="GO:0008408">
    <property type="term" value="F:3'-5' exonuclease activity"/>
    <property type="evidence" value="ECO:0007669"/>
    <property type="project" value="InterPro"/>
</dbReference>
<dbReference type="Gene3D" id="3.20.20.140">
    <property type="entry name" value="Metal-dependent hydrolases"/>
    <property type="match status" value="1"/>
</dbReference>
<protein>
    <recommendedName>
        <fullName evidence="3">DNA polymerase III subunit alpha</fullName>
        <ecNumber evidence="2">2.7.7.7</ecNumber>
    </recommendedName>
</protein>
<dbReference type="SUPFAM" id="SSF89550">
    <property type="entry name" value="PHP domain-like"/>
    <property type="match status" value="1"/>
</dbReference>
<dbReference type="AlphaFoldDB" id="A0A8J6TAI2"/>
<evidence type="ECO:0000256" key="1">
    <source>
        <dbReference type="ARBA" id="ARBA00004496"/>
    </source>
</evidence>
<dbReference type="Gene3D" id="1.10.10.1600">
    <property type="entry name" value="Bacterial DNA polymerase III alpha subunit, thumb domain"/>
    <property type="match status" value="1"/>
</dbReference>
<gene>
    <name evidence="10" type="ORF">H8E19_18015</name>
</gene>
<evidence type="ECO:0000259" key="9">
    <source>
        <dbReference type="SMART" id="SM00481"/>
    </source>
</evidence>
<dbReference type="InterPro" id="IPR004805">
    <property type="entry name" value="DnaE2/DnaE/PolC"/>
</dbReference>